<evidence type="ECO:0000256" key="1">
    <source>
        <dbReference type="SAM" id="MobiDB-lite"/>
    </source>
</evidence>
<sequence length="277" mass="31818">MPMPKTSKHGAKGCGTSPPGLKAGLQQTQSDTKKMAGVKKFYEHKPANGEVMVMMRYKKEMDRRIRNCIIRMKGRIRQYGPGHCLGIADSVYVLETAGYSDWASRDDWCMAVFLFPNEAQAQLWYISEPELRQPDFLPPSNGIQLFATHLRYLPQPGKLTFNWEEFHNVRSNTYLQQEYVDKAAEMYDQNSINHGVIFVQDPSSPNQVARFKDSWLPYNAHSYCVLNLFDSEEHFFSIYNSDKHMQLREKRGEVCDTLSLLFTIDPDITGPPSTARC</sequence>
<dbReference type="AlphaFoldDB" id="A0ABD0LIV7"/>
<feature type="compositionally biased region" description="Basic residues" evidence="1">
    <location>
        <begin position="1"/>
        <end position="11"/>
    </location>
</feature>
<accession>A0ABD0LIV7</accession>
<proteinExistence type="predicted"/>
<name>A0ABD0LIV7_9CAEN</name>
<dbReference type="Proteomes" id="UP001519460">
    <property type="component" value="Unassembled WGS sequence"/>
</dbReference>
<organism evidence="2 3">
    <name type="scientific">Batillaria attramentaria</name>
    <dbReference type="NCBI Taxonomy" id="370345"/>
    <lineage>
        <taxon>Eukaryota</taxon>
        <taxon>Metazoa</taxon>
        <taxon>Spiralia</taxon>
        <taxon>Lophotrochozoa</taxon>
        <taxon>Mollusca</taxon>
        <taxon>Gastropoda</taxon>
        <taxon>Caenogastropoda</taxon>
        <taxon>Sorbeoconcha</taxon>
        <taxon>Cerithioidea</taxon>
        <taxon>Batillariidae</taxon>
        <taxon>Batillaria</taxon>
    </lineage>
</organism>
<evidence type="ECO:0000313" key="3">
    <source>
        <dbReference type="Proteomes" id="UP001519460"/>
    </source>
</evidence>
<keyword evidence="3" id="KW-1185">Reference proteome</keyword>
<evidence type="ECO:0000313" key="2">
    <source>
        <dbReference type="EMBL" id="KAK7498924.1"/>
    </source>
</evidence>
<protein>
    <submittedName>
        <fullName evidence="2">Uncharacterized protein</fullName>
    </submittedName>
</protein>
<gene>
    <name evidence="2" type="ORF">BaRGS_00009733</name>
</gene>
<reference evidence="2 3" key="1">
    <citation type="journal article" date="2023" name="Sci. Data">
        <title>Genome assembly of the Korean intertidal mud-creeper Batillaria attramentaria.</title>
        <authorList>
            <person name="Patra A.K."/>
            <person name="Ho P.T."/>
            <person name="Jun S."/>
            <person name="Lee S.J."/>
            <person name="Kim Y."/>
            <person name="Won Y.J."/>
        </authorList>
    </citation>
    <scope>NUCLEOTIDE SEQUENCE [LARGE SCALE GENOMIC DNA]</scope>
    <source>
        <strain evidence="2">Wonlab-2016</strain>
    </source>
</reference>
<dbReference type="EMBL" id="JACVVK020000047">
    <property type="protein sequence ID" value="KAK7498924.1"/>
    <property type="molecule type" value="Genomic_DNA"/>
</dbReference>
<feature type="region of interest" description="Disordered" evidence="1">
    <location>
        <begin position="1"/>
        <end position="29"/>
    </location>
</feature>
<comment type="caution">
    <text evidence="2">The sequence shown here is derived from an EMBL/GenBank/DDBJ whole genome shotgun (WGS) entry which is preliminary data.</text>
</comment>